<proteinExistence type="predicted"/>
<keyword evidence="2" id="KW-0732">Signal</keyword>
<keyword evidence="4" id="KW-1185">Reference proteome</keyword>
<reference evidence="3 4" key="1">
    <citation type="journal article" date="2016" name="Front. Microbiol.">
        <title>Fuerstia marisgermanicae gen. nov., sp. nov., an Unusual Member of the Phylum Planctomycetes from the German Wadden Sea.</title>
        <authorList>
            <person name="Kohn T."/>
            <person name="Heuer A."/>
            <person name="Jogler M."/>
            <person name="Vollmers J."/>
            <person name="Boedeker C."/>
            <person name="Bunk B."/>
            <person name="Rast P."/>
            <person name="Borchert D."/>
            <person name="Glockner I."/>
            <person name="Freese H.M."/>
            <person name="Klenk H.P."/>
            <person name="Overmann J."/>
            <person name="Kaster A.K."/>
            <person name="Rohde M."/>
            <person name="Wiegand S."/>
            <person name="Jogler C."/>
        </authorList>
    </citation>
    <scope>NUCLEOTIDE SEQUENCE [LARGE SCALE GENOMIC DNA]</scope>
    <source>
        <strain evidence="3 4">NH11</strain>
    </source>
</reference>
<dbReference type="Proteomes" id="UP000187735">
    <property type="component" value="Chromosome"/>
</dbReference>
<evidence type="ECO:0000256" key="1">
    <source>
        <dbReference type="SAM" id="MobiDB-lite"/>
    </source>
</evidence>
<sequence length="226" mass="25388" precursor="true">MTIQRTVLLSLAAVLAPAATTPTANAQCHRHRPIAVRPIHHGHHDHGHHRPSSRYVAHRPHLDHHYLQTAQLPPAPRTVAYGSFSHVDDLAARLEVLMNELCLDLYYNYSHNPGFHETYAEAYSLFQTTRYIHASEHNYDRNAIRQQLGGADTLFHHIQDDVRGWSRIARRQIGTLGILTKMEMAEDTLHHLMEDVGVVATPGLEEPPQPSALSALSVPPPPIRIP</sequence>
<evidence type="ECO:0000256" key="2">
    <source>
        <dbReference type="SAM" id="SignalP"/>
    </source>
</evidence>
<dbReference type="OrthoDB" id="267854at2"/>
<feature type="chain" id="PRO_5012930331" evidence="2">
    <location>
        <begin position="27"/>
        <end position="226"/>
    </location>
</feature>
<name>A0A1P8W8Q9_9PLAN</name>
<dbReference type="KEGG" id="fmr:Fuma_00018"/>
<feature type="signal peptide" evidence="2">
    <location>
        <begin position="1"/>
        <end position="26"/>
    </location>
</feature>
<gene>
    <name evidence="3" type="ORF">Fuma_00018</name>
</gene>
<accession>A0A1P8W8Q9</accession>
<protein>
    <submittedName>
        <fullName evidence="3">Uncharacterized protein</fullName>
    </submittedName>
</protein>
<evidence type="ECO:0000313" key="3">
    <source>
        <dbReference type="EMBL" id="APZ90445.1"/>
    </source>
</evidence>
<organism evidence="3 4">
    <name type="scientific">Fuerstiella marisgermanici</name>
    <dbReference type="NCBI Taxonomy" id="1891926"/>
    <lineage>
        <taxon>Bacteria</taxon>
        <taxon>Pseudomonadati</taxon>
        <taxon>Planctomycetota</taxon>
        <taxon>Planctomycetia</taxon>
        <taxon>Planctomycetales</taxon>
        <taxon>Planctomycetaceae</taxon>
        <taxon>Fuerstiella</taxon>
    </lineage>
</organism>
<evidence type="ECO:0000313" key="4">
    <source>
        <dbReference type="Proteomes" id="UP000187735"/>
    </source>
</evidence>
<dbReference type="RefSeq" id="WP_077022343.1">
    <property type="nucleotide sequence ID" value="NZ_CP017641.1"/>
</dbReference>
<feature type="region of interest" description="Disordered" evidence="1">
    <location>
        <begin position="202"/>
        <end position="226"/>
    </location>
</feature>
<dbReference type="EMBL" id="CP017641">
    <property type="protein sequence ID" value="APZ90445.1"/>
    <property type="molecule type" value="Genomic_DNA"/>
</dbReference>
<dbReference type="AlphaFoldDB" id="A0A1P8W8Q9"/>